<evidence type="ECO:0000256" key="3">
    <source>
        <dbReference type="SAM" id="Phobius"/>
    </source>
</evidence>
<reference evidence="6" key="2">
    <citation type="submission" date="2019-06" db="EMBL/GenBank/DDBJ databases">
        <title>Genomics analysis of Aphanomyces spp. identifies a new class of oomycete effector associated with host adaptation.</title>
        <authorList>
            <person name="Gaulin E."/>
        </authorList>
    </citation>
    <scope>NUCLEOTIDE SEQUENCE</scope>
    <source>
        <strain evidence="6">CBS 578.67</strain>
    </source>
</reference>
<keyword evidence="2" id="KW-0378">Hydrolase</keyword>
<keyword evidence="4" id="KW-0732">Signal</keyword>
<feature type="domain" description="AB hydrolase-1" evidence="5">
    <location>
        <begin position="136"/>
        <end position="555"/>
    </location>
</feature>
<evidence type="ECO:0000259" key="5">
    <source>
        <dbReference type="Pfam" id="PF00561"/>
    </source>
</evidence>
<reference evidence="7 8" key="1">
    <citation type="submission" date="2019-03" db="EMBL/GenBank/DDBJ databases">
        <authorList>
            <person name="Gaulin E."/>
            <person name="Dumas B."/>
        </authorList>
    </citation>
    <scope>NUCLEOTIDE SEQUENCE [LARGE SCALE GENOMIC DNA]</scope>
    <source>
        <strain evidence="7">CBS 568.67</strain>
    </source>
</reference>
<dbReference type="GO" id="GO:0016787">
    <property type="term" value="F:hydrolase activity"/>
    <property type="evidence" value="ECO:0007669"/>
    <property type="project" value="UniProtKB-KW"/>
</dbReference>
<protein>
    <submittedName>
        <fullName evidence="7">Aste57867_11269 protein</fullName>
    </submittedName>
</protein>
<dbReference type="SUPFAM" id="SSF53474">
    <property type="entry name" value="alpha/beta-Hydrolases"/>
    <property type="match status" value="1"/>
</dbReference>
<name>A0A485KSI5_9STRA</name>
<dbReference type="InterPro" id="IPR000073">
    <property type="entry name" value="AB_hydrolase_1"/>
</dbReference>
<keyword evidence="8" id="KW-1185">Reference proteome</keyword>
<dbReference type="AlphaFoldDB" id="A0A485KSI5"/>
<organism evidence="7 8">
    <name type="scientific">Aphanomyces stellatus</name>
    <dbReference type="NCBI Taxonomy" id="120398"/>
    <lineage>
        <taxon>Eukaryota</taxon>
        <taxon>Sar</taxon>
        <taxon>Stramenopiles</taxon>
        <taxon>Oomycota</taxon>
        <taxon>Saprolegniomycetes</taxon>
        <taxon>Saprolegniales</taxon>
        <taxon>Verrucalvaceae</taxon>
        <taxon>Aphanomyces</taxon>
    </lineage>
</organism>
<dbReference type="Pfam" id="PF00561">
    <property type="entry name" value="Abhydrolase_1"/>
    <property type="match status" value="1"/>
</dbReference>
<feature type="transmembrane region" description="Helical" evidence="3">
    <location>
        <begin position="621"/>
        <end position="641"/>
    </location>
</feature>
<dbReference type="EMBL" id="CAADRA010005286">
    <property type="protein sequence ID" value="VFT88132.1"/>
    <property type="molecule type" value="Genomic_DNA"/>
</dbReference>
<keyword evidence="3" id="KW-1133">Transmembrane helix</keyword>
<keyword evidence="3" id="KW-0812">Transmembrane</keyword>
<dbReference type="PANTHER" id="PTHR43248:SF3">
    <property type="entry name" value="AB HYDROLASE-1 DOMAIN-CONTAINING PROTEIN"/>
    <property type="match status" value="1"/>
</dbReference>
<dbReference type="PANTHER" id="PTHR43248">
    <property type="entry name" value="2-SUCCINYL-6-HYDROXY-2,4-CYCLOHEXADIENE-1-CARBOXYLATE SYNTHASE"/>
    <property type="match status" value="1"/>
</dbReference>
<dbReference type="InterPro" id="IPR051601">
    <property type="entry name" value="Serine_prot/Carboxylest_S33"/>
</dbReference>
<gene>
    <name evidence="7" type="primary">Aste57867_11269</name>
    <name evidence="6" type="ORF">As57867_011227</name>
    <name evidence="7" type="ORF">ASTE57867_11269</name>
</gene>
<evidence type="ECO:0000256" key="2">
    <source>
        <dbReference type="ARBA" id="ARBA00022801"/>
    </source>
</evidence>
<feature type="chain" id="PRO_5036116170" evidence="4">
    <location>
        <begin position="21"/>
        <end position="661"/>
    </location>
</feature>
<evidence type="ECO:0000256" key="4">
    <source>
        <dbReference type="SAM" id="SignalP"/>
    </source>
</evidence>
<evidence type="ECO:0000313" key="7">
    <source>
        <dbReference type="EMBL" id="VFT88132.1"/>
    </source>
</evidence>
<dbReference type="Proteomes" id="UP000332933">
    <property type="component" value="Unassembled WGS sequence"/>
</dbReference>
<dbReference type="InterPro" id="IPR029058">
    <property type="entry name" value="AB_hydrolase_fold"/>
</dbReference>
<accession>A0A485KSI5</accession>
<evidence type="ECO:0000313" key="8">
    <source>
        <dbReference type="Proteomes" id="UP000332933"/>
    </source>
</evidence>
<proteinExistence type="inferred from homology"/>
<keyword evidence="3" id="KW-0472">Membrane</keyword>
<dbReference type="Gene3D" id="3.40.50.1820">
    <property type="entry name" value="alpha/beta hydrolase"/>
    <property type="match status" value="1"/>
</dbReference>
<comment type="similarity">
    <text evidence="1">Belongs to the peptidase S33 family.</text>
</comment>
<evidence type="ECO:0000256" key="1">
    <source>
        <dbReference type="ARBA" id="ARBA00010088"/>
    </source>
</evidence>
<dbReference type="EMBL" id="VJMH01005265">
    <property type="protein sequence ID" value="KAF0698091.1"/>
    <property type="molecule type" value="Genomic_DNA"/>
</dbReference>
<feature type="signal peptide" evidence="4">
    <location>
        <begin position="1"/>
        <end position="20"/>
    </location>
</feature>
<dbReference type="OrthoDB" id="425534at2759"/>
<evidence type="ECO:0000313" key="6">
    <source>
        <dbReference type="EMBL" id="KAF0698091.1"/>
    </source>
</evidence>
<sequence>MKLTAGAVTLAALALDSLQAQKINGWYPCNIKTFAKATPSPMSNTRTGDDTSLVLPRSSDETSISSFFPSLGATPISTGASPPARSAECAEVTMPLCHDGICNDATNATVTIFVKRLRANNTNPSGPKKSLWVLQGGPGASSVEMETIMASIYDNSNKYWRERPPTLDSAVDIYTMDHRGTGRSSRLTCSAAQVETSGSPSKGEITVDNFATCVQDINTKLGDNGDGSMLAAYSTTSAATDLSKLVSLLDKGKESYVYGVSYGTYLVERLMQLANPQIKGYILDGVVSNSGSKRNQKLSFADWDVNMNEVGQKFLNEFRMWFGSSSSNSKITPSLMPSVLAELDKDVDGTVNECNAFLVKRYGKSPGSALRKFAGKLLQIQQLRDFIPLLAYRIQRCSRDDADIVRQFYKMYKSVILVPSESDAYTSDMLYMLIALSELYTTPTPSRQTLQASFKASSFGTDASYFVPFYCLASGANNTEPGCASEPKSPHKYVFRYPTDKYYDQPIVIPNGTSVLLLSGLLDAQTPAKFARYQLESFVGENKKLLEFPGASHGVIINGGDSSDGHPCGEKVVTSFVLQGGLDGLDTQCMNSSMGSMSLLSSVVDQFGSGLSKSDRTWRSVTIAAICAVVLVIAYVVYIVVKRRRAALNASQGSSVVATPV</sequence>